<dbReference type="InterPro" id="IPR047218">
    <property type="entry name" value="YocR/YhdH-like"/>
</dbReference>
<feature type="transmembrane region" description="Helical" evidence="7">
    <location>
        <begin position="263"/>
        <end position="287"/>
    </location>
</feature>
<protein>
    <recommendedName>
        <fullName evidence="6">Transporter</fullName>
    </recommendedName>
</protein>
<proteinExistence type="inferred from homology"/>
<feature type="transmembrane region" description="Helical" evidence="7">
    <location>
        <begin position="353"/>
        <end position="376"/>
    </location>
</feature>
<evidence type="ECO:0000256" key="7">
    <source>
        <dbReference type="SAM" id="Phobius"/>
    </source>
</evidence>
<dbReference type="PANTHER" id="PTHR42948:SF1">
    <property type="entry name" value="TRANSPORTER"/>
    <property type="match status" value="1"/>
</dbReference>
<comment type="caution">
    <text evidence="8">The sequence shown here is derived from an EMBL/GenBank/DDBJ whole genome shotgun (WGS) entry which is preliminary data.</text>
</comment>
<dbReference type="GO" id="GO:0016020">
    <property type="term" value="C:membrane"/>
    <property type="evidence" value="ECO:0007669"/>
    <property type="project" value="UniProtKB-SubCell"/>
</dbReference>
<reference evidence="8" key="1">
    <citation type="submission" date="2020-08" db="EMBL/GenBank/DDBJ databases">
        <title>Genome public.</title>
        <authorList>
            <person name="Liu C."/>
            <person name="Sun Q."/>
        </authorList>
    </citation>
    <scope>NUCLEOTIDE SEQUENCE</scope>
    <source>
        <strain evidence="8">BX5</strain>
    </source>
</reference>
<organism evidence="8 9">
    <name type="scientific">Flintibacter faecis</name>
    <dbReference type="NCBI Taxonomy" id="2763047"/>
    <lineage>
        <taxon>Bacteria</taxon>
        <taxon>Bacillati</taxon>
        <taxon>Bacillota</taxon>
        <taxon>Clostridia</taxon>
        <taxon>Eubacteriales</taxon>
        <taxon>Flintibacter</taxon>
    </lineage>
</organism>
<evidence type="ECO:0000256" key="1">
    <source>
        <dbReference type="ARBA" id="ARBA00004141"/>
    </source>
</evidence>
<feature type="transmembrane region" description="Helical" evidence="7">
    <location>
        <begin position="174"/>
        <end position="192"/>
    </location>
</feature>
<dbReference type="AlphaFoldDB" id="A0A8J6IY87"/>
<feature type="transmembrane region" description="Helical" evidence="7">
    <location>
        <begin position="144"/>
        <end position="162"/>
    </location>
</feature>
<accession>A0A8J6IY87</accession>
<comment type="subcellular location">
    <subcellularLocation>
        <location evidence="1">Membrane</location>
        <topology evidence="1">Multi-pass membrane protein</topology>
    </subcellularLocation>
</comment>
<dbReference type="SUPFAM" id="SSF161070">
    <property type="entry name" value="SNF-like"/>
    <property type="match status" value="1"/>
</dbReference>
<dbReference type="PROSITE" id="PS50267">
    <property type="entry name" value="NA_NEUROTRAN_SYMP_3"/>
    <property type="match status" value="1"/>
</dbReference>
<feature type="transmembrane region" description="Helical" evidence="7">
    <location>
        <begin position="436"/>
        <end position="457"/>
    </location>
</feature>
<comment type="similarity">
    <text evidence="6">Belongs to the sodium:neurotransmitter symporter (SNF) (TC 2.A.22) family.</text>
</comment>
<sequence>MEKRETFSSRLGFLLISAGCAIGLGNVWRFPYITGQYGGGAFVLIYLLFLVILGLPVMVMELAVGRGSQRSIARSFHVLEPQGTKWHWYSWFGIAGNYLLMMFYTVIAGWLLLYCLKTARGDFVGLDADGVAGQFGQLMGEPGIMTLFMALVVLIGMGVCLQGLQNGVERITKVMMICLLVIMAVLAVRSLTLEGGAEGLKFYLQPNFKNLMYDAEGKWRLGESIFAAMGQAFFTLSLGIGAIAVFGSYIGRQYALAGEALRIGILDTFVAFVAGLIIFPACSAFGVAPNQGASLIFITLPNIFNEMPLGQLWGALFFVFLSFAALSTVIAVFENIISFAMDMWGWSRKKAVAVNLVAIFLLSMPCVLGFNLWSAFQPMGPGSNISDLEDFIISNNLLPLGSLVYLLFCVSSKGWGWKNFLSEANTGSGLKFPNGVRLYVSYILPLIVLFIFVMGYWNKFVG</sequence>
<feature type="transmembrane region" description="Helical" evidence="7">
    <location>
        <begin position="12"/>
        <end position="31"/>
    </location>
</feature>
<dbReference type="InterPro" id="IPR037272">
    <property type="entry name" value="SNS_sf"/>
</dbReference>
<evidence type="ECO:0000256" key="2">
    <source>
        <dbReference type="ARBA" id="ARBA00022448"/>
    </source>
</evidence>
<feature type="transmembrane region" description="Helical" evidence="7">
    <location>
        <begin position="86"/>
        <end position="113"/>
    </location>
</feature>
<evidence type="ECO:0000256" key="4">
    <source>
        <dbReference type="ARBA" id="ARBA00022989"/>
    </source>
</evidence>
<evidence type="ECO:0000256" key="3">
    <source>
        <dbReference type="ARBA" id="ARBA00022692"/>
    </source>
</evidence>
<dbReference type="Proteomes" id="UP000602260">
    <property type="component" value="Unassembled WGS sequence"/>
</dbReference>
<dbReference type="PANTHER" id="PTHR42948">
    <property type="entry name" value="TRANSPORTER"/>
    <property type="match status" value="1"/>
</dbReference>
<dbReference type="CDD" id="cd10336">
    <property type="entry name" value="SLC6sbd_Tyt1-Like"/>
    <property type="match status" value="1"/>
</dbReference>
<keyword evidence="3 6" id="KW-0812">Transmembrane</keyword>
<keyword evidence="6" id="KW-0769">Symport</keyword>
<evidence type="ECO:0000256" key="5">
    <source>
        <dbReference type="ARBA" id="ARBA00023136"/>
    </source>
</evidence>
<evidence type="ECO:0000256" key="6">
    <source>
        <dbReference type="RuleBase" id="RU003732"/>
    </source>
</evidence>
<dbReference type="RefSeq" id="WP_186877434.1">
    <property type="nucleotide sequence ID" value="NZ_JACOPN010000001.1"/>
</dbReference>
<dbReference type="PROSITE" id="PS00610">
    <property type="entry name" value="NA_NEUROTRAN_SYMP_1"/>
    <property type="match status" value="1"/>
</dbReference>
<evidence type="ECO:0000313" key="8">
    <source>
        <dbReference type="EMBL" id="MBC5715918.1"/>
    </source>
</evidence>
<name>A0A8J6IY87_9FIRM</name>
<feature type="transmembrane region" description="Helical" evidence="7">
    <location>
        <begin position="312"/>
        <end position="333"/>
    </location>
</feature>
<gene>
    <name evidence="8" type="ORF">H8S55_01015</name>
</gene>
<dbReference type="NCBIfam" id="NF037979">
    <property type="entry name" value="Na_transp"/>
    <property type="match status" value="1"/>
</dbReference>
<feature type="transmembrane region" description="Helical" evidence="7">
    <location>
        <begin position="396"/>
        <end position="415"/>
    </location>
</feature>
<dbReference type="InterPro" id="IPR000175">
    <property type="entry name" value="Na/ntran_symport"/>
</dbReference>
<dbReference type="PRINTS" id="PR00176">
    <property type="entry name" value="NANEUSMPORT"/>
</dbReference>
<feature type="transmembrane region" description="Helical" evidence="7">
    <location>
        <begin position="225"/>
        <end position="251"/>
    </location>
</feature>
<keyword evidence="2 6" id="KW-0813">Transport</keyword>
<dbReference type="Pfam" id="PF00209">
    <property type="entry name" value="SNF"/>
    <property type="match status" value="2"/>
</dbReference>
<keyword evidence="5 7" id="KW-0472">Membrane</keyword>
<evidence type="ECO:0000313" key="9">
    <source>
        <dbReference type="Proteomes" id="UP000602260"/>
    </source>
</evidence>
<dbReference type="EMBL" id="JACOPN010000001">
    <property type="protein sequence ID" value="MBC5715918.1"/>
    <property type="molecule type" value="Genomic_DNA"/>
</dbReference>
<dbReference type="GO" id="GO:0015293">
    <property type="term" value="F:symporter activity"/>
    <property type="evidence" value="ECO:0007669"/>
    <property type="project" value="UniProtKB-KW"/>
</dbReference>
<keyword evidence="4 7" id="KW-1133">Transmembrane helix</keyword>
<keyword evidence="9" id="KW-1185">Reference proteome</keyword>
<feature type="transmembrane region" description="Helical" evidence="7">
    <location>
        <begin position="43"/>
        <end position="65"/>
    </location>
</feature>